<dbReference type="SUPFAM" id="SSF54736">
    <property type="entry name" value="ClpS-like"/>
    <property type="match status" value="1"/>
</dbReference>
<accession>A0A6H1P416</accession>
<dbReference type="GO" id="GO:0006412">
    <property type="term" value="P:translation"/>
    <property type="evidence" value="ECO:0007669"/>
    <property type="project" value="InterPro"/>
</dbReference>
<dbReference type="Pfam" id="PF00542">
    <property type="entry name" value="Ribosomal_L12"/>
    <property type="match status" value="1"/>
</dbReference>
<evidence type="ECO:0000313" key="3">
    <source>
        <dbReference type="Proteomes" id="UP000501868"/>
    </source>
</evidence>
<protein>
    <submittedName>
        <fullName evidence="2">50S ribosomal protein L7/L12</fullName>
    </submittedName>
</protein>
<sequence>MNENIIWLIVGILLASKVIDSSLLRSEISRLNLTLDKIAKHIGVFDAVTEEINEELKSLILEGKRIKAIKKYRMVTGLGLKESKEYIDSLINNGTNK</sequence>
<evidence type="ECO:0000259" key="1">
    <source>
        <dbReference type="Pfam" id="PF00542"/>
    </source>
</evidence>
<reference evidence="2 3" key="1">
    <citation type="submission" date="2020-04" db="EMBL/GenBank/DDBJ databases">
        <title>Genome-Wide Identification of 5-Methylcytosine Sites in Bacterial Genomes By High-Throughput Sequencing of MspJI Restriction Fragments.</title>
        <authorList>
            <person name="Wu V."/>
        </authorList>
    </citation>
    <scope>NUCLEOTIDE SEQUENCE [LARGE SCALE GENOMIC DNA]</scope>
    <source>
        <strain evidence="2 3">S2</strain>
    </source>
</reference>
<dbReference type="Gene3D" id="3.30.1390.10">
    <property type="match status" value="1"/>
</dbReference>
<dbReference type="InterPro" id="IPR014719">
    <property type="entry name" value="Ribosomal_bL12_C/ClpS-like"/>
</dbReference>
<dbReference type="GO" id="GO:0005840">
    <property type="term" value="C:ribosome"/>
    <property type="evidence" value="ECO:0007669"/>
    <property type="project" value="UniProtKB-KW"/>
</dbReference>
<proteinExistence type="predicted"/>
<dbReference type="GO" id="GO:0003735">
    <property type="term" value="F:structural constituent of ribosome"/>
    <property type="evidence" value="ECO:0007669"/>
    <property type="project" value="InterPro"/>
</dbReference>
<keyword evidence="2" id="KW-0689">Ribosomal protein</keyword>
<keyword evidence="2" id="KW-0687">Ribonucleoprotein</keyword>
<feature type="domain" description="Large ribosomal subunit protein bL12 C-terminal" evidence="1">
    <location>
        <begin position="62"/>
        <end position="90"/>
    </location>
</feature>
<dbReference type="Proteomes" id="UP000501868">
    <property type="component" value="Chromosome"/>
</dbReference>
<gene>
    <name evidence="2" type="ORF">HFZ78_17575</name>
</gene>
<dbReference type="EMBL" id="CP051128">
    <property type="protein sequence ID" value="QIZ08309.1"/>
    <property type="molecule type" value="Genomic_DNA"/>
</dbReference>
<reference evidence="2 3" key="2">
    <citation type="submission" date="2020-04" db="EMBL/GenBank/DDBJ databases">
        <authorList>
            <person name="Fomenkov A."/>
            <person name="Anton B.P."/>
            <person name="Roberts R.J."/>
        </authorList>
    </citation>
    <scope>NUCLEOTIDE SEQUENCE [LARGE SCALE GENOMIC DNA]</scope>
    <source>
        <strain evidence="2 3">S2</strain>
    </source>
</reference>
<evidence type="ECO:0000313" key="2">
    <source>
        <dbReference type="EMBL" id="QIZ08309.1"/>
    </source>
</evidence>
<dbReference type="InterPro" id="IPR013823">
    <property type="entry name" value="Ribosomal_bL12_C"/>
</dbReference>
<organism evidence="2 3">
    <name type="scientific">Priestia megaterium</name>
    <name type="common">Bacillus megaterium</name>
    <dbReference type="NCBI Taxonomy" id="1404"/>
    <lineage>
        <taxon>Bacteria</taxon>
        <taxon>Bacillati</taxon>
        <taxon>Bacillota</taxon>
        <taxon>Bacilli</taxon>
        <taxon>Bacillales</taxon>
        <taxon>Bacillaceae</taxon>
        <taxon>Priestia</taxon>
    </lineage>
</organism>
<dbReference type="AlphaFoldDB" id="A0A6H1P416"/>
<name>A0A6H1P416_PRIMG</name>